<accession>A0A7W3IQP8</accession>
<evidence type="ECO:0000313" key="3">
    <source>
        <dbReference type="Proteomes" id="UP000523079"/>
    </source>
</evidence>
<feature type="transmembrane region" description="Helical" evidence="1">
    <location>
        <begin position="207"/>
        <end position="233"/>
    </location>
</feature>
<name>A0A7W3IQP8_9ACTN</name>
<feature type="transmembrane region" description="Helical" evidence="1">
    <location>
        <begin position="20"/>
        <end position="40"/>
    </location>
</feature>
<proteinExistence type="predicted"/>
<dbReference type="EMBL" id="JACGWT010000002">
    <property type="protein sequence ID" value="MBA8793464.1"/>
    <property type="molecule type" value="Genomic_DNA"/>
</dbReference>
<keyword evidence="1" id="KW-0472">Membrane</keyword>
<reference evidence="2 3" key="1">
    <citation type="submission" date="2020-07" db="EMBL/GenBank/DDBJ databases">
        <title>Sequencing the genomes of 1000 actinobacteria strains.</title>
        <authorList>
            <person name="Klenk H.-P."/>
        </authorList>
    </citation>
    <scope>NUCLEOTIDE SEQUENCE [LARGE SCALE GENOMIC DNA]</scope>
    <source>
        <strain evidence="2 3">DSM 100723</strain>
    </source>
</reference>
<gene>
    <name evidence="2" type="ORF">FHX74_001069</name>
</gene>
<dbReference type="InterPro" id="IPR049500">
    <property type="entry name" value="Peptidase_M50B-like"/>
</dbReference>
<keyword evidence="1" id="KW-0812">Transmembrane</keyword>
<keyword evidence="3" id="KW-1185">Reference proteome</keyword>
<evidence type="ECO:0000256" key="1">
    <source>
        <dbReference type="SAM" id="Phobius"/>
    </source>
</evidence>
<dbReference type="AlphaFoldDB" id="A0A7W3IQP8"/>
<dbReference type="Proteomes" id="UP000523079">
    <property type="component" value="Unassembled WGS sequence"/>
</dbReference>
<feature type="transmembrane region" description="Helical" evidence="1">
    <location>
        <begin position="98"/>
        <end position="131"/>
    </location>
</feature>
<sequence>MELLGEIWRRATAVQQPPPVEVVLGAALAAFVLVVVPGTWPAARMLVTIVHEGAHGFVALLAGRRLQGIRLHSDTSGLTVSKGPARGPGMVATLAAGYLGPAVVGLVAALLLAAGHALALLWLVVLVLGLMLLQIRNLFGLVVLLGAGAVMVGVSWYLSAPVQSGIAYLITWLLLIAAPKPVVELIGRRTRDRSGTSDVDQLARLTWVPGVVWAGLFLLANLAGLAVGVTVLVPSLLTGRG</sequence>
<comment type="caution">
    <text evidence="2">The sequence shown here is derived from an EMBL/GenBank/DDBJ whole genome shotgun (WGS) entry which is preliminary data.</text>
</comment>
<protein>
    <submittedName>
        <fullName evidence="2">Uncharacterized membrane protein YhaH (DUF805 family)</fullName>
    </submittedName>
</protein>
<evidence type="ECO:0000313" key="2">
    <source>
        <dbReference type="EMBL" id="MBA8793464.1"/>
    </source>
</evidence>
<keyword evidence="1" id="KW-1133">Transmembrane helix</keyword>
<dbReference type="Pfam" id="PF13398">
    <property type="entry name" value="Peptidase_M50B"/>
    <property type="match status" value="1"/>
</dbReference>
<feature type="transmembrane region" description="Helical" evidence="1">
    <location>
        <begin position="165"/>
        <end position="186"/>
    </location>
</feature>
<organism evidence="2 3">
    <name type="scientific">Microlunatus kandeliicorticis</name>
    <dbReference type="NCBI Taxonomy" id="1759536"/>
    <lineage>
        <taxon>Bacteria</taxon>
        <taxon>Bacillati</taxon>
        <taxon>Actinomycetota</taxon>
        <taxon>Actinomycetes</taxon>
        <taxon>Propionibacteriales</taxon>
        <taxon>Propionibacteriaceae</taxon>
        <taxon>Microlunatus</taxon>
    </lineage>
</organism>
<feature type="transmembrane region" description="Helical" evidence="1">
    <location>
        <begin position="138"/>
        <end position="159"/>
    </location>
</feature>
<dbReference type="RefSeq" id="WP_182559082.1">
    <property type="nucleotide sequence ID" value="NZ_JACGWT010000002.1"/>
</dbReference>